<name>A0ABT6FSF0_9FLAO</name>
<organism evidence="3 4">
    <name type="scientific">Galbibacter pacificus</name>
    <dbReference type="NCBI Taxonomy" id="2996052"/>
    <lineage>
        <taxon>Bacteria</taxon>
        <taxon>Pseudomonadati</taxon>
        <taxon>Bacteroidota</taxon>
        <taxon>Flavobacteriia</taxon>
        <taxon>Flavobacteriales</taxon>
        <taxon>Flavobacteriaceae</taxon>
        <taxon>Galbibacter</taxon>
    </lineage>
</organism>
<protein>
    <submittedName>
        <fullName evidence="3">DUF4296 domain-containing protein</fullName>
    </submittedName>
</protein>
<dbReference type="PROSITE" id="PS51257">
    <property type="entry name" value="PROKAR_LIPOPROTEIN"/>
    <property type="match status" value="1"/>
</dbReference>
<accession>A0ABT6FSF0</accession>
<evidence type="ECO:0000313" key="4">
    <source>
        <dbReference type="Proteomes" id="UP001153642"/>
    </source>
</evidence>
<dbReference type="InterPro" id="IPR025381">
    <property type="entry name" value="DUF4296"/>
</dbReference>
<evidence type="ECO:0000256" key="1">
    <source>
        <dbReference type="SAM" id="MobiDB-lite"/>
    </source>
</evidence>
<dbReference type="Proteomes" id="UP001153642">
    <property type="component" value="Unassembled WGS sequence"/>
</dbReference>
<reference evidence="3" key="1">
    <citation type="submission" date="2022-11" db="EMBL/GenBank/DDBJ databases">
        <title>High-quality draft genome sequence of Galbibacter sp. strain CMA-7.</title>
        <authorList>
            <person name="Wei L."/>
            <person name="Dong C."/>
            <person name="Shao Z."/>
        </authorList>
    </citation>
    <scope>NUCLEOTIDE SEQUENCE</scope>
    <source>
        <strain evidence="3">CMA-7</strain>
    </source>
</reference>
<evidence type="ECO:0000259" key="2">
    <source>
        <dbReference type="Pfam" id="PF14129"/>
    </source>
</evidence>
<feature type="domain" description="DUF4296" evidence="2">
    <location>
        <begin position="25"/>
        <end position="107"/>
    </location>
</feature>
<gene>
    <name evidence="3" type="ORF">OSR52_10010</name>
</gene>
<sequence length="134" mass="15396">MKRVIVLLLVFVLLVSCKEDVVDKPENLISKKTMVDIYYDIAILNAAKSSAVNKLEENDIDPIEYLYKKYDIDSTLLAQSSVYYTSNPALQLEMFTEVEERLQKLKDTIDGKLKKKQEKNVKKQQPVKKPGAKK</sequence>
<proteinExistence type="predicted"/>
<dbReference type="RefSeq" id="WP_277899889.1">
    <property type="nucleotide sequence ID" value="NZ_JAPMUA010000003.1"/>
</dbReference>
<dbReference type="Pfam" id="PF14129">
    <property type="entry name" value="DUF4296"/>
    <property type="match status" value="1"/>
</dbReference>
<feature type="region of interest" description="Disordered" evidence="1">
    <location>
        <begin position="111"/>
        <end position="134"/>
    </location>
</feature>
<keyword evidence="4" id="KW-1185">Reference proteome</keyword>
<comment type="caution">
    <text evidence="3">The sequence shown here is derived from an EMBL/GenBank/DDBJ whole genome shotgun (WGS) entry which is preliminary data.</text>
</comment>
<evidence type="ECO:0000313" key="3">
    <source>
        <dbReference type="EMBL" id="MDG3586203.1"/>
    </source>
</evidence>
<feature type="compositionally biased region" description="Low complexity" evidence="1">
    <location>
        <begin position="123"/>
        <end position="134"/>
    </location>
</feature>
<dbReference type="EMBL" id="JAPMUA010000003">
    <property type="protein sequence ID" value="MDG3586203.1"/>
    <property type="molecule type" value="Genomic_DNA"/>
</dbReference>